<evidence type="ECO:0000256" key="3">
    <source>
        <dbReference type="ARBA" id="ARBA00023163"/>
    </source>
</evidence>
<evidence type="ECO:0000256" key="2">
    <source>
        <dbReference type="ARBA" id="ARBA00023125"/>
    </source>
</evidence>
<dbReference type="PANTHER" id="PTHR30146:SF155">
    <property type="entry name" value="ALANINE RACEMASE"/>
    <property type="match status" value="1"/>
</dbReference>
<dbReference type="SMART" id="SM00354">
    <property type="entry name" value="HTH_LACI"/>
    <property type="match status" value="1"/>
</dbReference>
<dbReference type="InterPro" id="IPR046335">
    <property type="entry name" value="LacI/GalR-like_sensor"/>
</dbReference>
<evidence type="ECO:0000256" key="1">
    <source>
        <dbReference type="ARBA" id="ARBA00023015"/>
    </source>
</evidence>
<sequence length="344" mass="36269">MSRKPTISDVAQQAGVSKGLVSFVFNGRPGVSAGTRERILTAAAELGWSPNPNARSLTTRTAYALGLVVLRDPTIIGSDPFFPAFISGVESVLADAGRVMVLSVVPDEERELATYRKLAAESRVDGVFLTDLRHADPRISLLDGLGLPAVTLGRPDVPSVFPVIDRDYGHGIDAVVERLRDLGHVRIAHVAGDDRMLHGTRRRDQFAEAVTSRGGEAVVVAADFSPDAGAQATHALLSSENPPTAIVFANDPMAIAGMAVAQELGRRLPDDLSITGMDGSEMSRYLFPPLATVGNDPAEWGRAAARSLLTLIETGASDDVTLPAAAFIPRGSIAPPPTVAPSTR</sequence>
<dbReference type="SUPFAM" id="SSF47413">
    <property type="entry name" value="lambda repressor-like DNA-binding domains"/>
    <property type="match status" value="1"/>
</dbReference>
<protein>
    <submittedName>
        <fullName evidence="5">LacI family DNA-binding transcriptional regulator</fullName>
    </submittedName>
</protein>
<feature type="domain" description="HTH lacI-type" evidence="4">
    <location>
        <begin position="5"/>
        <end position="59"/>
    </location>
</feature>
<accession>A0AB39BHH2</accession>
<proteinExistence type="predicted"/>
<dbReference type="PANTHER" id="PTHR30146">
    <property type="entry name" value="LACI-RELATED TRANSCRIPTIONAL REPRESSOR"/>
    <property type="match status" value="1"/>
</dbReference>
<reference evidence="5" key="1">
    <citation type="submission" date="2024-05" db="EMBL/GenBank/DDBJ databases">
        <title>Herbiconiux sp. A18JL235.</title>
        <authorList>
            <person name="Zhang G."/>
        </authorList>
    </citation>
    <scope>NUCLEOTIDE SEQUENCE</scope>
    <source>
        <strain evidence="5">A18JL235</strain>
    </source>
</reference>
<dbReference type="InterPro" id="IPR010982">
    <property type="entry name" value="Lambda_DNA-bd_dom_sf"/>
</dbReference>
<dbReference type="CDD" id="cd06267">
    <property type="entry name" value="PBP1_LacI_sugar_binding-like"/>
    <property type="match status" value="1"/>
</dbReference>
<dbReference type="Gene3D" id="3.40.50.2300">
    <property type="match status" value="2"/>
</dbReference>
<dbReference type="CDD" id="cd01392">
    <property type="entry name" value="HTH_LacI"/>
    <property type="match status" value="1"/>
</dbReference>
<dbReference type="AlphaFoldDB" id="A0AB39BHH2"/>
<dbReference type="Pfam" id="PF13377">
    <property type="entry name" value="Peripla_BP_3"/>
    <property type="match status" value="1"/>
</dbReference>
<keyword evidence="3" id="KW-0804">Transcription</keyword>
<dbReference type="InterPro" id="IPR000843">
    <property type="entry name" value="HTH_LacI"/>
</dbReference>
<dbReference type="GO" id="GO:0000976">
    <property type="term" value="F:transcription cis-regulatory region binding"/>
    <property type="evidence" value="ECO:0007669"/>
    <property type="project" value="TreeGrafter"/>
</dbReference>
<dbReference type="InterPro" id="IPR028082">
    <property type="entry name" value="Peripla_BP_I"/>
</dbReference>
<dbReference type="Gene3D" id="1.10.260.40">
    <property type="entry name" value="lambda repressor-like DNA-binding domains"/>
    <property type="match status" value="1"/>
</dbReference>
<keyword evidence="1" id="KW-0805">Transcription regulation</keyword>
<dbReference type="RefSeq" id="WP_368498235.1">
    <property type="nucleotide sequence ID" value="NZ_CP162511.1"/>
</dbReference>
<name>A0AB39BHH2_9MICO</name>
<dbReference type="SUPFAM" id="SSF53822">
    <property type="entry name" value="Periplasmic binding protein-like I"/>
    <property type="match status" value="1"/>
</dbReference>
<dbReference type="GO" id="GO:0003700">
    <property type="term" value="F:DNA-binding transcription factor activity"/>
    <property type="evidence" value="ECO:0007669"/>
    <property type="project" value="TreeGrafter"/>
</dbReference>
<evidence type="ECO:0000259" key="4">
    <source>
        <dbReference type="PROSITE" id="PS50932"/>
    </source>
</evidence>
<organism evidence="5">
    <name type="scientific">Herbiconiux sp. A18JL235</name>
    <dbReference type="NCBI Taxonomy" id="3152363"/>
    <lineage>
        <taxon>Bacteria</taxon>
        <taxon>Bacillati</taxon>
        <taxon>Actinomycetota</taxon>
        <taxon>Actinomycetes</taxon>
        <taxon>Micrococcales</taxon>
        <taxon>Microbacteriaceae</taxon>
        <taxon>Herbiconiux</taxon>
    </lineage>
</organism>
<dbReference type="EMBL" id="CP162511">
    <property type="protein sequence ID" value="XDI05846.1"/>
    <property type="molecule type" value="Genomic_DNA"/>
</dbReference>
<keyword evidence="2 5" id="KW-0238">DNA-binding</keyword>
<evidence type="ECO:0000313" key="5">
    <source>
        <dbReference type="EMBL" id="XDI05846.1"/>
    </source>
</evidence>
<dbReference type="Pfam" id="PF00356">
    <property type="entry name" value="LacI"/>
    <property type="match status" value="1"/>
</dbReference>
<dbReference type="PROSITE" id="PS50932">
    <property type="entry name" value="HTH_LACI_2"/>
    <property type="match status" value="1"/>
</dbReference>
<gene>
    <name evidence="5" type="ORF">ABFY20_01770</name>
</gene>